<feature type="transmembrane region" description="Helical" evidence="1">
    <location>
        <begin position="288"/>
        <end position="309"/>
    </location>
</feature>
<evidence type="ECO:0008006" key="4">
    <source>
        <dbReference type="Google" id="ProtNLM"/>
    </source>
</evidence>
<dbReference type="EMBL" id="QLLK01000017">
    <property type="protein sequence ID" value="RAI84376.1"/>
    <property type="molecule type" value="Genomic_DNA"/>
</dbReference>
<organism evidence="2 3">
    <name type="scientific">Algoriphagus yeomjeoni</name>
    <dbReference type="NCBI Taxonomy" id="291403"/>
    <lineage>
        <taxon>Bacteria</taxon>
        <taxon>Pseudomonadati</taxon>
        <taxon>Bacteroidota</taxon>
        <taxon>Cytophagia</taxon>
        <taxon>Cytophagales</taxon>
        <taxon>Cyclobacteriaceae</taxon>
        <taxon>Algoriphagus</taxon>
    </lineage>
</organism>
<reference evidence="2 3" key="1">
    <citation type="submission" date="2018-06" db="EMBL/GenBank/DDBJ databases">
        <title>Genomic Encyclopedia of Archaeal and Bacterial Type Strains, Phase II (KMG-II): from individual species to whole genera.</title>
        <authorList>
            <person name="Goeker M."/>
        </authorList>
    </citation>
    <scope>NUCLEOTIDE SEQUENCE [LARGE SCALE GENOMIC DNA]</scope>
    <source>
        <strain evidence="2 3">DSM 23446</strain>
    </source>
</reference>
<feature type="transmembrane region" description="Helical" evidence="1">
    <location>
        <begin position="321"/>
        <end position="354"/>
    </location>
</feature>
<comment type="caution">
    <text evidence="2">The sequence shown here is derived from an EMBL/GenBank/DDBJ whole genome shotgun (WGS) entry which is preliminary data.</text>
</comment>
<keyword evidence="1" id="KW-0812">Transmembrane</keyword>
<keyword evidence="1" id="KW-1133">Transmembrane helix</keyword>
<feature type="transmembrane region" description="Helical" evidence="1">
    <location>
        <begin position="190"/>
        <end position="211"/>
    </location>
</feature>
<feature type="transmembrane region" description="Helical" evidence="1">
    <location>
        <begin position="51"/>
        <end position="71"/>
    </location>
</feature>
<proteinExistence type="predicted"/>
<evidence type="ECO:0000313" key="2">
    <source>
        <dbReference type="EMBL" id="RAI84376.1"/>
    </source>
</evidence>
<keyword evidence="1" id="KW-0472">Membrane</keyword>
<dbReference type="AlphaFoldDB" id="A0A327P355"/>
<name>A0A327P355_9BACT</name>
<evidence type="ECO:0000313" key="3">
    <source>
        <dbReference type="Proteomes" id="UP000249610"/>
    </source>
</evidence>
<feature type="transmembrane region" description="Helical" evidence="1">
    <location>
        <begin position="20"/>
        <end position="39"/>
    </location>
</feature>
<keyword evidence="3" id="KW-1185">Reference proteome</keyword>
<accession>A0A327P355</accession>
<sequence length="360" mass="42081">MEAFSKTMSELFFKSFAIPFYKAFLGFFILIILVFGVFMELKQHLMIAERLLQNTIGFYSILLIFLAFAIAQQRFQLRLMNDKRYRIFHHLGFLTWRQLAWSFLPVWVSNHLLILLYGALLSFVAIGINTGGKLVLLWIFIAGIFLADLTLTYLKLKKPFPDFIRVRSTIFKKLKFQFWFLMHLREKRTLLILGVKLFSIILLNGFFYAFSTGRYDLRWLEFGLLCASFAHFPIWLDKHAFESGQLSYFYAMPLRFGWKFKQHSTTILLILLPEFMLLIYKIGSIENLANLLFLLFLFQGLNMGIYGLIKGRKALSESLTSGYLAFFILFLLVIFNLQPLIIAAICLVPFVLAVRSRYSV</sequence>
<evidence type="ECO:0000256" key="1">
    <source>
        <dbReference type="SAM" id="Phobius"/>
    </source>
</evidence>
<feature type="transmembrane region" description="Helical" evidence="1">
    <location>
        <begin position="134"/>
        <end position="154"/>
    </location>
</feature>
<feature type="transmembrane region" description="Helical" evidence="1">
    <location>
        <begin position="106"/>
        <end position="128"/>
    </location>
</feature>
<gene>
    <name evidence="2" type="ORF">LV83_03999</name>
</gene>
<protein>
    <recommendedName>
        <fullName evidence="4">ABC-2 type transport system permease protein</fullName>
    </recommendedName>
</protein>
<dbReference type="Proteomes" id="UP000249610">
    <property type="component" value="Unassembled WGS sequence"/>
</dbReference>
<feature type="transmembrane region" description="Helical" evidence="1">
    <location>
        <begin position="265"/>
        <end position="282"/>
    </location>
</feature>
<feature type="transmembrane region" description="Helical" evidence="1">
    <location>
        <begin position="217"/>
        <end position="236"/>
    </location>
</feature>